<evidence type="ECO:0000256" key="2">
    <source>
        <dbReference type="ARBA" id="ARBA00022670"/>
    </source>
</evidence>
<dbReference type="SUPFAM" id="SSF50630">
    <property type="entry name" value="Acid proteases"/>
    <property type="match status" value="1"/>
</dbReference>
<proteinExistence type="inferred from homology"/>
<dbReference type="PANTHER" id="PTHR47966">
    <property type="entry name" value="BETA-SITE APP-CLEAVING ENZYME, ISOFORM A-RELATED"/>
    <property type="match status" value="1"/>
</dbReference>
<dbReference type="EMBL" id="CAMXCT010000868">
    <property type="protein sequence ID" value="CAI3984198.1"/>
    <property type="molecule type" value="Genomic_DNA"/>
</dbReference>
<evidence type="ECO:0000256" key="6">
    <source>
        <dbReference type="SAM" id="SignalP"/>
    </source>
</evidence>
<keyword evidence="5" id="KW-1015">Disulfide bond</keyword>
<dbReference type="PANTHER" id="PTHR47966:SF51">
    <property type="entry name" value="BETA-SITE APP-CLEAVING ENZYME, ISOFORM A-RELATED"/>
    <property type="match status" value="1"/>
</dbReference>
<evidence type="ECO:0000256" key="5">
    <source>
        <dbReference type="PIRSR" id="PIRSR601461-2"/>
    </source>
</evidence>
<dbReference type="InterPro" id="IPR021109">
    <property type="entry name" value="Peptidase_aspartic_dom_sf"/>
</dbReference>
<evidence type="ECO:0000256" key="4">
    <source>
        <dbReference type="ARBA" id="ARBA00022801"/>
    </source>
</evidence>
<dbReference type="InterPro" id="IPR001461">
    <property type="entry name" value="Aspartic_peptidase_A1"/>
</dbReference>
<reference evidence="8" key="1">
    <citation type="submission" date="2022-10" db="EMBL/GenBank/DDBJ databases">
        <authorList>
            <person name="Chen Y."/>
            <person name="Dougan E. K."/>
            <person name="Chan C."/>
            <person name="Rhodes N."/>
            <person name="Thang M."/>
        </authorList>
    </citation>
    <scope>NUCLEOTIDE SEQUENCE</scope>
</reference>
<dbReference type="GO" id="GO:0006508">
    <property type="term" value="P:proteolysis"/>
    <property type="evidence" value="ECO:0007669"/>
    <property type="project" value="UniProtKB-KW"/>
</dbReference>
<evidence type="ECO:0000313" key="9">
    <source>
        <dbReference type="EMBL" id="CAL1137573.1"/>
    </source>
</evidence>
<reference evidence="9" key="2">
    <citation type="submission" date="2024-04" db="EMBL/GenBank/DDBJ databases">
        <authorList>
            <person name="Chen Y."/>
            <person name="Shah S."/>
            <person name="Dougan E. K."/>
            <person name="Thang M."/>
            <person name="Chan C."/>
        </authorList>
    </citation>
    <scope>NUCLEOTIDE SEQUENCE [LARGE SCALE GENOMIC DNA]</scope>
</reference>
<dbReference type="AlphaFoldDB" id="A0A9P1FQ20"/>
<keyword evidence="2" id="KW-0645">Protease</keyword>
<feature type="domain" description="Peptidase A1" evidence="7">
    <location>
        <begin position="64"/>
        <end position="393"/>
    </location>
</feature>
<sequence length="844" mass="93518">MLQSNNRAAPAVLRFAGVISLLLRTSSAWLWASEEAASIHSIPLKKQYVPVQKDSKTVAYKTAYFGEVHVGAPHQTFTVVFDTGSGHLILPSTGCASPACAKHKRYNRTSSHSAVDIEYDGTKLRPDATERDQVAIAFGTGEVQGEFVSEDICLQPGTAEQGANRPGCVNLRVVLASKMTEDPFSHFDFDGVLGLGLQTLALSPEFSFFGQMLVQNPQMEPRFSVFLAQNEGVDSVISFGGHEEKFTAGEIQWAQVSDVCHERQLLSRGWKYHNATFDLYLKLSGVLLSESAMTRVVLPEIRRLVQQERIHNDNELRVRKANIDLSNTGLTDAMLNTLLGDWQTLGISSCSLCLRLQRNRLTGVSLVTLGQFVTAEAIGTLEELHATHQLGPLGPERLTRTSVLTFLRKLSQCSKYPIWVKRRRCFRPVLGPLGKDGARICFADDQGCIRAACALARHGAGCPVAHLYDFRSQELPTESPEPLGATERLKEAEQMEVTLQGEKGKLFLCGSCERPLPIDMFTRCQFSKASKMDEHRGESHLLRRCNECVTQPCCACGQLLALTAFSGSQMLRPQGSRRCRPCTIETWWCDRCSKPKPSTEFSSFQARKVKQISKVCRDCEKSNPYFDRRHVVCAIFSGKYTAPPWRLPSLSKEILISILSFARESKFITISGTSYTCTLCNKTKSFLANAGDDAVERHLRTSQVHAKRLRSLEAGRLVEVATSGVEAERFQDGLGLRGAFCGIDQVKEAASLIDIWSLKDMNQMKLLLPFLRHVGCRESESGLRWASPEQFEKACGLMEASHGGIEGDFFASASMQDVAEAEERALQQKRTKVNMLCHPGGDGQ</sequence>
<feature type="signal peptide" evidence="6">
    <location>
        <begin position="1"/>
        <end position="28"/>
    </location>
</feature>
<comment type="caution">
    <text evidence="8">The sequence shown here is derived from an EMBL/GenBank/DDBJ whole genome shotgun (WGS) entry which is preliminary data.</text>
</comment>
<dbReference type="Gene3D" id="2.40.70.10">
    <property type="entry name" value="Acid Proteases"/>
    <property type="match status" value="1"/>
</dbReference>
<accession>A0A9P1FQ20</accession>
<evidence type="ECO:0000313" key="8">
    <source>
        <dbReference type="EMBL" id="CAI3984198.1"/>
    </source>
</evidence>
<evidence type="ECO:0000256" key="3">
    <source>
        <dbReference type="ARBA" id="ARBA00022750"/>
    </source>
</evidence>
<dbReference type="OrthoDB" id="407015at2759"/>
<dbReference type="InterPro" id="IPR033121">
    <property type="entry name" value="PEPTIDASE_A1"/>
</dbReference>
<name>A0A9P1FQ20_9DINO</name>
<keyword evidence="4" id="KW-0378">Hydrolase</keyword>
<dbReference type="InterPro" id="IPR034164">
    <property type="entry name" value="Pepsin-like_dom"/>
</dbReference>
<dbReference type="CDD" id="cd05471">
    <property type="entry name" value="pepsin_like"/>
    <property type="match status" value="1"/>
</dbReference>
<evidence type="ECO:0000259" key="7">
    <source>
        <dbReference type="PROSITE" id="PS51767"/>
    </source>
</evidence>
<organism evidence="8">
    <name type="scientific">Cladocopium goreaui</name>
    <dbReference type="NCBI Taxonomy" id="2562237"/>
    <lineage>
        <taxon>Eukaryota</taxon>
        <taxon>Sar</taxon>
        <taxon>Alveolata</taxon>
        <taxon>Dinophyceae</taxon>
        <taxon>Suessiales</taxon>
        <taxon>Symbiodiniaceae</taxon>
        <taxon>Cladocopium</taxon>
    </lineage>
</organism>
<dbReference type="Pfam" id="PF00026">
    <property type="entry name" value="Asp"/>
    <property type="match status" value="1"/>
</dbReference>
<keyword evidence="6" id="KW-0732">Signal</keyword>
<feature type="disulfide bond" evidence="5">
    <location>
        <begin position="95"/>
        <end position="100"/>
    </location>
</feature>
<feature type="chain" id="PRO_5043272255" description="Peptidase A1 domain-containing protein" evidence="6">
    <location>
        <begin position="29"/>
        <end position="844"/>
    </location>
</feature>
<dbReference type="PROSITE" id="PS51767">
    <property type="entry name" value="PEPTIDASE_A1"/>
    <property type="match status" value="1"/>
</dbReference>
<dbReference type="EMBL" id="CAMXCT030000868">
    <property type="protein sequence ID" value="CAL4771510.1"/>
    <property type="molecule type" value="Genomic_DNA"/>
</dbReference>
<dbReference type="Proteomes" id="UP001152797">
    <property type="component" value="Unassembled WGS sequence"/>
</dbReference>
<keyword evidence="3" id="KW-0064">Aspartyl protease</keyword>
<dbReference type="EMBL" id="CAMXCT020000868">
    <property type="protein sequence ID" value="CAL1137573.1"/>
    <property type="molecule type" value="Genomic_DNA"/>
</dbReference>
<protein>
    <recommendedName>
        <fullName evidence="7">Peptidase A1 domain-containing protein</fullName>
    </recommendedName>
</protein>
<keyword evidence="10" id="KW-1185">Reference proteome</keyword>
<dbReference type="GO" id="GO:0004190">
    <property type="term" value="F:aspartic-type endopeptidase activity"/>
    <property type="evidence" value="ECO:0007669"/>
    <property type="project" value="UniProtKB-KW"/>
</dbReference>
<evidence type="ECO:0000256" key="1">
    <source>
        <dbReference type="ARBA" id="ARBA00007447"/>
    </source>
</evidence>
<gene>
    <name evidence="8" type="ORF">C1SCF055_LOCUS11746</name>
</gene>
<comment type="similarity">
    <text evidence="1">Belongs to the peptidase A1 family.</text>
</comment>
<evidence type="ECO:0000313" key="10">
    <source>
        <dbReference type="Proteomes" id="UP001152797"/>
    </source>
</evidence>